<sequence length="87" mass="9273">MDISQGLTAGELIELLSSLPRNSKVMLIDKAGKFYSPALLVWPDKFVAMNICGHTIFDAADAAVDCNNPVGSPFEGVLILPTPPEAE</sequence>
<protein>
    <submittedName>
        <fullName evidence="1">Uncharacterized protein</fullName>
    </submittedName>
</protein>
<evidence type="ECO:0000313" key="1">
    <source>
        <dbReference type="EMBL" id="MBL1377169.1"/>
    </source>
</evidence>
<name>A0ABS1QQM1_9GAMM</name>
<organism evidence="1 2">
    <name type="scientific">Zobellella iuensis</name>
    <dbReference type="NCBI Taxonomy" id="2803811"/>
    <lineage>
        <taxon>Bacteria</taxon>
        <taxon>Pseudomonadati</taxon>
        <taxon>Pseudomonadota</taxon>
        <taxon>Gammaproteobacteria</taxon>
        <taxon>Aeromonadales</taxon>
        <taxon>Aeromonadaceae</taxon>
        <taxon>Zobellella</taxon>
    </lineage>
</organism>
<dbReference type="Proteomes" id="UP000638570">
    <property type="component" value="Unassembled WGS sequence"/>
</dbReference>
<keyword evidence="2" id="KW-1185">Reference proteome</keyword>
<dbReference type="EMBL" id="JAERTZ010000018">
    <property type="protein sequence ID" value="MBL1377169.1"/>
    <property type="molecule type" value="Genomic_DNA"/>
</dbReference>
<evidence type="ECO:0000313" key="2">
    <source>
        <dbReference type="Proteomes" id="UP000638570"/>
    </source>
</evidence>
<accession>A0ABS1QQM1</accession>
<proteinExistence type="predicted"/>
<gene>
    <name evidence="1" type="ORF">JKV55_07465</name>
</gene>
<dbReference type="RefSeq" id="WP_202083769.1">
    <property type="nucleotide sequence ID" value="NZ_JAERTZ010000018.1"/>
</dbReference>
<reference evidence="2" key="1">
    <citation type="submission" date="2021-01" db="EMBL/GenBank/DDBJ databases">
        <title>Genome public.</title>
        <authorList>
            <person name="Liu C."/>
            <person name="Sun Q."/>
        </authorList>
    </citation>
    <scope>NUCLEOTIDE SEQUENCE [LARGE SCALE GENOMIC DNA]</scope>
    <source>
        <strain evidence="2">CGMCC 1.18722</strain>
    </source>
</reference>
<comment type="caution">
    <text evidence="1">The sequence shown here is derived from an EMBL/GenBank/DDBJ whole genome shotgun (WGS) entry which is preliminary data.</text>
</comment>